<gene>
    <name evidence="2" type="ORF">BJ322DRAFT_1018585</name>
</gene>
<evidence type="ECO:0000313" key="2">
    <source>
        <dbReference type="EMBL" id="KAF9787872.1"/>
    </source>
</evidence>
<organism evidence="2 3">
    <name type="scientific">Thelephora terrestris</name>
    <dbReference type="NCBI Taxonomy" id="56493"/>
    <lineage>
        <taxon>Eukaryota</taxon>
        <taxon>Fungi</taxon>
        <taxon>Dikarya</taxon>
        <taxon>Basidiomycota</taxon>
        <taxon>Agaricomycotina</taxon>
        <taxon>Agaricomycetes</taxon>
        <taxon>Thelephorales</taxon>
        <taxon>Thelephoraceae</taxon>
        <taxon>Thelephora</taxon>
    </lineage>
</organism>
<evidence type="ECO:0000259" key="1">
    <source>
        <dbReference type="Pfam" id="PF08588"/>
    </source>
</evidence>
<proteinExistence type="predicted"/>
<dbReference type="PANTHER" id="PTHR34826">
    <property type="entry name" value="UPF0590 PROTEIN C409.17C"/>
    <property type="match status" value="1"/>
</dbReference>
<dbReference type="Proteomes" id="UP000736335">
    <property type="component" value="Unassembled WGS sequence"/>
</dbReference>
<dbReference type="EMBL" id="WIUZ02000004">
    <property type="protein sequence ID" value="KAF9787872.1"/>
    <property type="molecule type" value="Genomic_DNA"/>
</dbReference>
<comment type="caution">
    <text evidence="2">The sequence shown here is derived from an EMBL/GenBank/DDBJ whole genome shotgun (WGS) entry which is preliminary data.</text>
</comment>
<accession>A0A9P6HJ17</accession>
<evidence type="ECO:0000313" key="3">
    <source>
        <dbReference type="Proteomes" id="UP000736335"/>
    </source>
</evidence>
<reference evidence="2" key="1">
    <citation type="journal article" date="2020" name="Nat. Commun.">
        <title>Large-scale genome sequencing of mycorrhizal fungi provides insights into the early evolution of symbiotic traits.</title>
        <authorList>
            <person name="Miyauchi S."/>
            <person name="Kiss E."/>
            <person name="Kuo A."/>
            <person name="Drula E."/>
            <person name="Kohler A."/>
            <person name="Sanchez-Garcia M."/>
            <person name="Morin E."/>
            <person name="Andreopoulos B."/>
            <person name="Barry K.W."/>
            <person name="Bonito G."/>
            <person name="Buee M."/>
            <person name="Carver A."/>
            <person name="Chen C."/>
            <person name="Cichocki N."/>
            <person name="Clum A."/>
            <person name="Culley D."/>
            <person name="Crous P.W."/>
            <person name="Fauchery L."/>
            <person name="Girlanda M."/>
            <person name="Hayes R.D."/>
            <person name="Keri Z."/>
            <person name="LaButti K."/>
            <person name="Lipzen A."/>
            <person name="Lombard V."/>
            <person name="Magnuson J."/>
            <person name="Maillard F."/>
            <person name="Murat C."/>
            <person name="Nolan M."/>
            <person name="Ohm R.A."/>
            <person name="Pangilinan J."/>
            <person name="Pereira M.F."/>
            <person name="Perotto S."/>
            <person name="Peter M."/>
            <person name="Pfister S."/>
            <person name="Riley R."/>
            <person name="Sitrit Y."/>
            <person name="Stielow J.B."/>
            <person name="Szollosi G."/>
            <person name="Zifcakova L."/>
            <person name="Stursova M."/>
            <person name="Spatafora J.W."/>
            <person name="Tedersoo L."/>
            <person name="Vaario L.M."/>
            <person name="Yamada A."/>
            <person name="Yan M."/>
            <person name="Wang P."/>
            <person name="Xu J."/>
            <person name="Bruns T."/>
            <person name="Baldrian P."/>
            <person name="Vilgalys R."/>
            <person name="Dunand C."/>
            <person name="Henrissat B."/>
            <person name="Grigoriev I.V."/>
            <person name="Hibbett D."/>
            <person name="Nagy L.G."/>
            <person name="Martin F.M."/>
        </authorList>
    </citation>
    <scope>NUCLEOTIDE SEQUENCE</scope>
    <source>
        <strain evidence="2">UH-Tt-Lm1</strain>
    </source>
</reference>
<dbReference type="AlphaFoldDB" id="A0A9P6HJ17"/>
<dbReference type="InterPro" id="IPR013897">
    <property type="entry name" value="Duc1"/>
</dbReference>
<dbReference type="OrthoDB" id="2119945at2759"/>
<dbReference type="Pfam" id="PF08588">
    <property type="entry name" value="Duc1"/>
    <property type="match status" value="1"/>
</dbReference>
<name>A0A9P6HJ17_9AGAM</name>
<reference evidence="2" key="2">
    <citation type="submission" date="2020-11" db="EMBL/GenBank/DDBJ databases">
        <authorList>
            <consortium name="DOE Joint Genome Institute"/>
            <person name="Kuo A."/>
            <person name="Miyauchi S."/>
            <person name="Kiss E."/>
            <person name="Drula E."/>
            <person name="Kohler A."/>
            <person name="Sanchez-Garcia M."/>
            <person name="Andreopoulos B."/>
            <person name="Barry K.W."/>
            <person name="Bonito G."/>
            <person name="Buee M."/>
            <person name="Carver A."/>
            <person name="Chen C."/>
            <person name="Cichocki N."/>
            <person name="Clum A."/>
            <person name="Culley D."/>
            <person name="Crous P.W."/>
            <person name="Fauchery L."/>
            <person name="Girlanda M."/>
            <person name="Hayes R."/>
            <person name="Keri Z."/>
            <person name="Labutti K."/>
            <person name="Lipzen A."/>
            <person name="Lombard V."/>
            <person name="Magnuson J."/>
            <person name="Maillard F."/>
            <person name="Morin E."/>
            <person name="Murat C."/>
            <person name="Nolan M."/>
            <person name="Ohm R."/>
            <person name="Pangilinan J."/>
            <person name="Pereira M."/>
            <person name="Perotto S."/>
            <person name="Peter M."/>
            <person name="Riley R."/>
            <person name="Sitrit Y."/>
            <person name="Stielow B."/>
            <person name="Szollosi G."/>
            <person name="Zifcakova L."/>
            <person name="Stursova M."/>
            <person name="Spatafora J.W."/>
            <person name="Tedersoo L."/>
            <person name="Vaario L.-M."/>
            <person name="Yamada A."/>
            <person name="Yan M."/>
            <person name="Wang P."/>
            <person name="Xu J."/>
            <person name="Bruns T."/>
            <person name="Baldrian P."/>
            <person name="Vilgalys R."/>
            <person name="Henrissat B."/>
            <person name="Grigoriev I.V."/>
            <person name="Hibbett D."/>
            <person name="Nagy L.G."/>
            <person name="Martin F.M."/>
        </authorList>
    </citation>
    <scope>NUCLEOTIDE SEQUENCE</scope>
    <source>
        <strain evidence="2">UH-Tt-Lm1</strain>
    </source>
</reference>
<feature type="domain" description="Domain of unknown function at the cortex 1" evidence="1">
    <location>
        <begin position="5"/>
        <end position="284"/>
    </location>
</feature>
<keyword evidence="3" id="KW-1185">Reference proteome</keyword>
<dbReference type="PANTHER" id="PTHR34826:SF2">
    <property type="entry name" value="UPF0590 PROTEIN C409.17C"/>
    <property type="match status" value="1"/>
</dbReference>
<sequence>MPVNLRVLAGPSPCSLVDISDKVNTDQVHNISSDGFEGLLSLQINRFPLHHRTASSDYFERPDRRGITWSIQVQGRFLQPQTADDVLFGNIFERPLTLPWGSSAAFQFMKYIDPTLEHDLTSQTKPWALSPLISTMPHFAHRELGESDTLPEFPPRESLKDDNSQLAEAVGNPIEREKLSPQLITLKTADQRRAYFASKEARQSISFGPNDLITTDFCYGFLEFSPELALRIPGGISFNLTKYWDGQPVQFVCCKRRKLPDDEDSGNQEGVPWEEFFWCVSIQLGEQVEDPKCPELDVRQPPADSLDID</sequence>
<protein>
    <recommendedName>
        <fullName evidence="1">Domain of unknown function at the cortex 1 domain-containing protein</fullName>
    </recommendedName>
</protein>